<protein>
    <submittedName>
        <fullName evidence="1">Putative TonB-dependent receptor</fullName>
    </submittedName>
</protein>
<dbReference type="AlphaFoldDB" id="A0A377XSP6"/>
<dbReference type="EMBL" id="UGLH01000006">
    <property type="protein sequence ID" value="STT84931.1"/>
    <property type="molecule type" value="Genomic_DNA"/>
</dbReference>
<gene>
    <name evidence="1" type="primary">fcuA_3</name>
    <name evidence="1" type="ORF">NCTC5047_05995</name>
</gene>
<name>A0A377XSP6_KLEPN</name>
<dbReference type="Proteomes" id="UP000254340">
    <property type="component" value="Unassembled WGS sequence"/>
</dbReference>
<evidence type="ECO:0000313" key="2">
    <source>
        <dbReference type="Proteomes" id="UP000254340"/>
    </source>
</evidence>
<accession>A0A377XSP6</accession>
<organism evidence="1 2">
    <name type="scientific">Klebsiella pneumoniae</name>
    <dbReference type="NCBI Taxonomy" id="573"/>
    <lineage>
        <taxon>Bacteria</taxon>
        <taxon>Pseudomonadati</taxon>
        <taxon>Pseudomonadota</taxon>
        <taxon>Gammaproteobacteria</taxon>
        <taxon>Enterobacterales</taxon>
        <taxon>Enterobacteriaceae</taxon>
        <taxon>Klebsiella/Raoultella group</taxon>
        <taxon>Klebsiella</taxon>
        <taxon>Klebsiella pneumoniae complex</taxon>
    </lineage>
</organism>
<reference evidence="1 2" key="1">
    <citation type="submission" date="2018-06" db="EMBL/GenBank/DDBJ databases">
        <authorList>
            <consortium name="Pathogen Informatics"/>
            <person name="Doyle S."/>
        </authorList>
    </citation>
    <scope>NUCLEOTIDE SEQUENCE [LARGE SCALE GENOMIC DNA]</scope>
    <source>
        <strain evidence="1 2">NCTC5047</strain>
    </source>
</reference>
<keyword evidence="1" id="KW-0675">Receptor</keyword>
<evidence type="ECO:0000313" key="1">
    <source>
        <dbReference type="EMBL" id="STT84931.1"/>
    </source>
</evidence>
<proteinExistence type="predicted"/>
<sequence>MAKAEYDLTDSWTVYSALGGQHSHEIGTYSAPKLLNKNGDATVGPPGY</sequence>